<feature type="transmembrane region" description="Helical" evidence="2">
    <location>
        <begin position="91"/>
        <end position="110"/>
    </location>
</feature>
<accession>A0ABR8D9N8</accession>
<keyword evidence="2" id="KW-1133">Transmembrane helix</keyword>
<evidence type="ECO:0000256" key="1">
    <source>
        <dbReference type="SAM" id="MobiDB-lite"/>
    </source>
</evidence>
<evidence type="ECO:0000256" key="2">
    <source>
        <dbReference type="SAM" id="Phobius"/>
    </source>
</evidence>
<evidence type="ECO:0000313" key="3">
    <source>
        <dbReference type="EMBL" id="MBD2503928.1"/>
    </source>
</evidence>
<organism evidence="3 4">
    <name type="scientific">Anabaena azotica FACHB-119</name>
    <dbReference type="NCBI Taxonomy" id="947527"/>
    <lineage>
        <taxon>Bacteria</taxon>
        <taxon>Bacillati</taxon>
        <taxon>Cyanobacteriota</taxon>
        <taxon>Cyanophyceae</taxon>
        <taxon>Nostocales</taxon>
        <taxon>Nostocaceae</taxon>
        <taxon>Anabaena</taxon>
        <taxon>Anabaena azotica</taxon>
    </lineage>
</organism>
<name>A0ABR8D9N8_9NOST</name>
<feature type="compositionally biased region" description="Basic and acidic residues" evidence="1">
    <location>
        <begin position="1"/>
        <end position="15"/>
    </location>
</feature>
<proteinExistence type="predicted"/>
<protein>
    <submittedName>
        <fullName evidence="3">Uncharacterized protein</fullName>
    </submittedName>
</protein>
<dbReference type="RefSeq" id="WP_190477195.1">
    <property type="nucleotide sequence ID" value="NZ_JACJSG010000042.1"/>
</dbReference>
<keyword evidence="2" id="KW-0472">Membrane</keyword>
<keyword evidence="4" id="KW-1185">Reference proteome</keyword>
<comment type="caution">
    <text evidence="3">The sequence shown here is derived from an EMBL/GenBank/DDBJ whole genome shotgun (WGS) entry which is preliminary data.</text>
</comment>
<dbReference type="Proteomes" id="UP000661112">
    <property type="component" value="Unassembled WGS sequence"/>
</dbReference>
<gene>
    <name evidence="3" type="ORF">H6G83_25530</name>
</gene>
<dbReference type="EMBL" id="JACJSG010000042">
    <property type="protein sequence ID" value="MBD2503928.1"/>
    <property type="molecule type" value="Genomic_DNA"/>
</dbReference>
<sequence length="133" mass="15007">MERPPIDQEQTEKRRQSASRFIRPQITLSDNGDLIIKGEIPPEQIQALTDAAILKQKLFQEQNKALRDAAILKEQLFQEYQQEIKRSSDRTALLIGAMLAGLLGLSVFMVCNTKPQPTLGDNNAVQSVPVFFR</sequence>
<keyword evidence="2" id="KW-0812">Transmembrane</keyword>
<feature type="region of interest" description="Disordered" evidence="1">
    <location>
        <begin position="1"/>
        <end position="20"/>
    </location>
</feature>
<evidence type="ECO:0000313" key="4">
    <source>
        <dbReference type="Proteomes" id="UP000661112"/>
    </source>
</evidence>
<reference evidence="3 4" key="1">
    <citation type="journal article" date="2020" name="ISME J.">
        <title>Comparative genomics reveals insights into cyanobacterial evolution and habitat adaptation.</title>
        <authorList>
            <person name="Chen M.Y."/>
            <person name="Teng W.K."/>
            <person name="Zhao L."/>
            <person name="Hu C.X."/>
            <person name="Zhou Y.K."/>
            <person name="Han B.P."/>
            <person name="Song L.R."/>
            <person name="Shu W.S."/>
        </authorList>
    </citation>
    <scope>NUCLEOTIDE SEQUENCE [LARGE SCALE GENOMIC DNA]</scope>
    <source>
        <strain evidence="3 4">FACHB-119</strain>
    </source>
</reference>